<dbReference type="EMBL" id="MTCZ01000047">
    <property type="protein sequence ID" value="OWP84226.1"/>
    <property type="molecule type" value="Genomic_DNA"/>
</dbReference>
<dbReference type="Proteomes" id="UP000197768">
    <property type="component" value="Unassembled WGS sequence"/>
</dbReference>
<organism evidence="3 4">
    <name type="scientific">Flavobacterium davisii</name>
    <dbReference type="NCBI Taxonomy" id="2906077"/>
    <lineage>
        <taxon>Bacteria</taxon>
        <taxon>Pseudomonadati</taxon>
        <taxon>Bacteroidota</taxon>
        <taxon>Flavobacteriia</taxon>
        <taxon>Flavobacteriales</taxon>
        <taxon>Flavobacteriaceae</taxon>
        <taxon>Flavobacterium</taxon>
    </lineage>
</organism>
<evidence type="ECO:0000256" key="1">
    <source>
        <dbReference type="SAM" id="Phobius"/>
    </source>
</evidence>
<evidence type="ECO:0008006" key="5">
    <source>
        <dbReference type="Google" id="ProtNLM"/>
    </source>
</evidence>
<dbReference type="PROSITE" id="PS51257">
    <property type="entry name" value="PROKAR_LIPOPROTEIN"/>
    <property type="match status" value="1"/>
</dbReference>
<evidence type="ECO:0000313" key="3">
    <source>
        <dbReference type="EMBL" id="OWP84226.1"/>
    </source>
</evidence>
<comment type="caution">
    <text evidence="3">The sequence shown here is derived from an EMBL/GenBank/DDBJ whole genome shotgun (WGS) entry which is preliminary data.</text>
</comment>
<reference evidence="3 4" key="1">
    <citation type="journal article" date="2017" name="Infect. Genet. Evol.">
        <title>Comparative genome analysis of fish pathogen Flavobacterium columnare reveals extensive sequence diversity within the species.</title>
        <authorList>
            <person name="Kayansamruaj P."/>
            <person name="Dong H.T."/>
            <person name="Hirono I."/>
            <person name="Kondo H."/>
            <person name="Senapin S."/>
            <person name="Rodkhum C."/>
        </authorList>
    </citation>
    <scope>NUCLEOTIDE SEQUENCE [LARGE SCALE GENOMIC DNA]</scope>
    <source>
        <strain evidence="3 4">1215</strain>
    </source>
</reference>
<keyword evidence="1" id="KW-1133">Transmembrane helix</keyword>
<feature type="transmembrane region" description="Helical" evidence="1">
    <location>
        <begin position="141"/>
        <end position="160"/>
    </location>
</feature>
<feature type="signal peptide" evidence="2">
    <location>
        <begin position="1"/>
        <end position="29"/>
    </location>
</feature>
<gene>
    <name evidence="3" type="ORF">BWK59_06445</name>
</gene>
<protein>
    <recommendedName>
        <fullName evidence="5">Lipoprotein</fullName>
    </recommendedName>
</protein>
<evidence type="ECO:0000256" key="2">
    <source>
        <dbReference type="SAM" id="SignalP"/>
    </source>
</evidence>
<keyword evidence="1" id="KW-0472">Membrane</keyword>
<evidence type="ECO:0000313" key="4">
    <source>
        <dbReference type="Proteomes" id="UP000197768"/>
    </source>
</evidence>
<keyword evidence="1" id="KW-0812">Transmembrane</keyword>
<dbReference type="AlphaFoldDB" id="A0A246GJ40"/>
<feature type="chain" id="PRO_5013145657" description="Lipoprotein" evidence="2">
    <location>
        <begin position="30"/>
        <end position="166"/>
    </location>
</feature>
<proteinExistence type="predicted"/>
<keyword evidence="2" id="KW-0732">Signal</keyword>
<name>A0A246GJ40_9FLAO</name>
<sequence>MQKKSTKMFKKIGLLVLVCCLLIACRSSRQVIQESQTTTVKETKESYRDTTVFAPKAQTSLKIPVSELGIKTDLKGISKPFKIEQKNGQATVKIKVVHDTIYATASCDSLAIVAKIKKELIRDYHTDLSQKKEEVRKSLGFSFWNLLFAFIAGFAVCYTLKLFRIL</sequence>
<accession>A0A246GJ40</accession>